<dbReference type="Proteomes" id="UP000814140">
    <property type="component" value="Unassembled WGS sequence"/>
</dbReference>
<protein>
    <submittedName>
        <fullName evidence="1">Uncharacterized protein</fullName>
    </submittedName>
</protein>
<sequence>MSTVATAALTSPPTPFASLLRRSKFASYDPQIAQVYTTSSANAHRGNWGVKRPLALRKPGRFIAIQAVDSREQQTEWRHGQQEALFVERWPELGVRTLDRGSWEKHVGVSNRARWMLDSEFLVDQKAAEREAEAFAAFEEERTTQTKGYKAAPPRKKPTEVWDGVPVRRVSAMTQREYARYMDDLRAQRPAFQEFLVEQTAISLEKQLAGKRQHPIRPTPYEEVPLSSAKEVRNLFLKGAAHRPPLAQQPHRTAGLQYASESPLTQFFTSRPQPGRFLTEKAVRYRPLGVSGVIMGSGSASNITDPPPNPMFRPTFAHLIKAPRTVGKNESHGLEAVVIEARAFESSQLSMTRRNPHRPGSREWIEASGPTKKKERDMTRTPTGRSGKRDLLQPAAETSPVKLMDTLNAIMSQQTQPE</sequence>
<reference evidence="1" key="2">
    <citation type="journal article" date="2022" name="New Phytol.">
        <title>Evolutionary transition to the ectomycorrhizal habit in the genomes of a hyperdiverse lineage of mushroom-forming fungi.</title>
        <authorList>
            <person name="Looney B."/>
            <person name="Miyauchi S."/>
            <person name="Morin E."/>
            <person name="Drula E."/>
            <person name="Courty P.E."/>
            <person name="Kohler A."/>
            <person name="Kuo A."/>
            <person name="LaButti K."/>
            <person name="Pangilinan J."/>
            <person name="Lipzen A."/>
            <person name="Riley R."/>
            <person name="Andreopoulos W."/>
            <person name="He G."/>
            <person name="Johnson J."/>
            <person name="Nolan M."/>
            <person name="Tritt A."/>
            <person name="Barry K.W."/>
            <person name="Grigoriev I.V."/>
            <person name="Nagy L.G."/>
            <person name="Hibbett D."/>
            <person name="Henrissat B."/>
            <person name="Matheny P.B."/>
            <person name="Labbe J."/>
            <person name="Martin F.M."/>
        </authorList>
    </citation>
    <scope>NUCLEOTIDE SEQUENCE</scope>
    <source>
        <strain evidence="1">HHB10654</strain>
    </source>
</reference>
<gene>
    <name evidence="1" type="ORF">BV25DRAFT_1634423</name>
</gene>
<keyword evidence="2" id="KW-1185">Reference proteome</keyword>
<name>A0ACB8SIR7_9AGAM</name>
<comment type="caution">
    <text evidence="1">The sequence shown here is derived from an EMBL/GenBank/DDBJ whole genome shotgun (WGS) entry which is preliminary data.</text>
</comment>
<accession>A0ACB8SIR7</accession>
<evidence type="ECO:0000313" key="1">
    <source>
        <dbReference type="EMBL" id="KAI0056279.1"/>
    </source>
</evidence>
<organism evidence="1 2">
    <name type="scientific">Artomyces pyxidatus</name>
    <dbReference type="NCBI Taxonomy" id="48021"/>
    <lineage>
        <taxon>Eukaryota</taxon>
        <taxon>Fungi</taxon>
        <taxon>Dikarya</taxon>
        <taxon>Basidiomycota</taxon>
        <taxon>Agaricomycotina</taxon>
        <taxon>Agaricomycetes</taxon>
        <taxon>Russulales</taxon>
        <taxon>Auriscalpiaceae</taxon>
        <taxon>Artomyces</taxon>
    </lineage>
</organism>
<proteinExistence type="predicted"/>
<dbReference type="EMBL" id="MU277267">
    <property type="protein sequence ID" value="KAI0056279.1"/>
    <property type="molecule type" value="Genomic_DNA"/>
</dbReference>
<reference evidence="1" key="1">
    <citation type="submission" date="2021-03" db="EMBL/GenBank/DDBJ databases">
        <authorList>
            <consortium name="DOE Joint Genome Institute"/>
            <person name="Ahrendt S."/>
            <person name="Looney B.P."/>
            <person name="Miyauchi S."/>
            <person name="Morin E."/>
            <person name="Drula E."/>
            <person name="Courty P.E."/>
            <person name="Chicoki N."/>
            <person name="Fauchery L."/>
            <person name="Kohler A."/>
            <person name="Kuo A."/>
            <person name="Labutti K."/>
            <person name="Pangilinan J."/>
            <person name="Lipzen A."/>
            <person name="Riley R."/>
            <person name="Andreopoulos W."/>
            <person name="He G."/>
            <person name="Johnson J."/>
            <person name="Barry K.W."/>
            <person name="Grigoriev I.V."/>
            <person name="Nagy L."/>
            <person name="Hibbett D."/>
            <person name="Henrissat B."/>
            <person name="Matheny P.B."/>
            <person name="Labbe J."/>
            <person name="Martin F."/>
        </authorList>
    </citation>
    <scope>NUCLEOTIDE SEQUENCE</scope>
    <source>
        <strain evidence="1">HHB10654</strain>
    </source>
</reference>
<evidence type="ECO:0000313" key="2">
    <source>
        <dbReference type="Proteomes" id="UP000814140"/>
    </source>
</evidence>